<dbReference type="InterPro" id="IPR014319">
    <property type="entry name" value="Phageshock_PspA"/>
</dbReference>
<keyword evidence="2" id="KW-0175">Coiled coil</keyword>
<protein>
    <submittedName>
        <fullName evidence="3">Phage shock protein A</fullName>
    </submittedName>
</protein>
<evidence type="ECO:0000256" key="2">
    <source>
        <dbReference type="SAM" id="Coils"/>
    </source>
</evidence>
<dbReference type="GO" id="GO:0009271">
    <property type="term" value="P:phage shock"/>
    <property type="evidence" value="ECO:0007669"/>
    <property type="project" value="TreeGrafter"/>
</dbReference>
<reference evidence="3 4" key="1">
    <citation type="submission" date="2020-03" db="EMBL/GenBank/DDBJ databases">
        <title>Genomic Encyclopedia of Type Strains, Phase IV (KMG-IV): sequencing the most valuable type-strain genomes for metagenomic binning, comparative biology and taxonomic classification.</title>
        <authorList>
            <person name="Goeker M."/>
        </authorList>
    </citation>
    <scope>NUCLEOTIDE SEQUENCE [LARGE SCALE GENOMIC DNA]</scope>
    <source>
        <strain evidence="3 4">DSM 24233</strain>
    </source>
</reference>
<organism evidence="3 4">
    <name type="scientific">Desulfobaculum xiamenense</name>
    <dbReference type="NCBI Taxonomy" id="995050"/>
    <lineage>
        <taxon>Bacteria</taxon>
        <taxon>Pseudomonadati</taxon>
        <taxon>Thermodesulfobacteriota</taxon>
        <taxon>Desulfovibrionia</taxon>
        <taxon>Desulfovibrionales</taxon>
        <taxon>Desulfovibrionaceae</taxon>
        <taxon>Desulfobaculum</taxon>
    </lineage>
</organism>
<name>A0A846QNJ2_9BACT</name>
<dbReference type="NCBIfam" id="TIGR02977">
    <property type="entry name" value="phageshock_pspA"/>
    <property type="match status" value="1"/>
</dbReference>
<dbReference type="GO" id="GO:0005829">
    <property type="term" value="C:cytosol"/>
    <property type="evidence" value="ECO:0007669"/>
    <property type="project" value="TreeGrafter"/>
</dbReference>
<evidence type="ECO:0000313" key="3">
    <source>
        <dbReference type="EMBL" id="NJB67843.1"/>
    </source>
</evidence>
<sequence>MGVFTRFKDIVSSNLNSLLDRAEDPEKLIRLMVQEMEETLVELKSSCAKFMADRKNLEREFEGVRESATKWTMRAELAVDKGRDDLAREALAEKAVWQRRLESLDEEAAHLDALVEQARDDIARLEDKLASAREKQRLLVQRHARATERKRAGHTLTRAESGDAMLRFDKFESRIERLEAEAELAAPARRTNLEDEFVLLEKEDGIEAELARMKQAAQNKDSGER</sequence>
<dbReference type="PANTHER" id="PTHR31088">
    <property type="entry name" value="MEMBRANE-ASSOCIATED PROTEIN VIPP1, CHLOROPLASTIC"/>
    <property type="match status" value="1"/>
</dbReference>
<gene>
    <name evidence="3" type="ORF">GGQ74_001483</name>
</gene>
<dbReference type="RefSeq" id="WP_167940860.1">
    <property type="nucleotide sequence ID" value="NZ_JAATJA010000001.1"/>
</dbReference>
<proteinExistence type="inferred from homology"/>
<comment type="similarity">
    <text evidence="1">Belongs to the PspA/Vipp/IM30 family.</text>
</comment>
<dbReference type="AlphaFoldDB" id="A0A846QNJ2"/>
<evidence type="ECO:0000256" key="1">
    <source>
        <dbReference type="ARBA" id="ARBA00043985"/>
    </source>
</evidence>
<dbReference type="InterPro" id="IPR007157">
    <property type="entry name" value="PspA_VIPP1"/>
</dbReference>
<feature type="coiled-coil region" evidence="2">
    <location>
        <begin position="87"/>
        <end position="142"/>
    </location>
</feature>
<dbReference type="Pfam" id="PF04012">
    <property type="entry name" value="PspA_IM30"/>
    <property type="match status" value="1"/>
</dbReference>
<feature type="coiled-coil region" evidence="2">
    <location>
        <begin position="33"/>
        <end position="60"/>
    </location>
</feature>
<accession>A0A846QNJ2</accession>
<comment type="caution">
    <text evidence="3">The sequence shown here is derived from an EMBL/GenBank/DDBJ whole genome shotgun (WGS) entry which is preliminary data.</text>
</comment>
<dbReference type="PANTHER" id="PTHR31088:SF6">
    <property type="entry name" value="PHAGE SHOCK PROTEIN A"/>
    <property type="match status" value="1"/>
</dbReference>
<dbReference type="EMBL" id="JAATJA010000001">
    <property type="protein sequence ID" value="NJB67843.1"/>
    <property type="molecule type" value="Genomic_DNA"/>
</dbReference>
<evidence type="ECO:0000313" key="4">
    <source>
        <dbReference type="Proteomes" id="UP000580856"/>
    </source>
</evidence>
<keyword evidence="4" id="KW-1185">Reference proteome</keyword>
<dbReference type="Proteomes" id="UP000580856">
    <property type="component" value="Unassembled WGS sequence"/>
</dbReference>